<dbReference type="Proteomes" id="UP000252139">
    <property type="component" value="Unassembled WGS sequence"/>
</dbReference>
<dbReference type="OrthoDB" id="2317955at2759"/>
<dbReference type="Gene3D" id="3.40.630.30">
    <property type="match status" value="1"/>
</dbReference>
<dbReference type="PANTHER" id="PTHR13947">
    <property type="entry name" value="GNAT FAMILY N-ACETYLTRANSFERASE"/>
    <property type="match status" value="1"/>
</dbReference>
<evidence type="ECO:0000256" key="2">
    <source>
        <dbReference type="SAM" id="Phobius"/>
    </source>
</evidence>
<feature type="domain" description="N-acetyltransferase" evidence="3">
    <location>
        <begin position="138"/>
        <end position="330"/>
    </location>
</feature>
<keyword evidence="1" id="KW-0808">Transferase</keyword>
<proteinExistence type="predicted"/>
<dbReference type="InterPro" id="IPR016181">
    <property type="entry name" value="Acyl_CoA_acyltransferase"/>
</dbReference>
<dbReference type="EMBL" id="PJQL01000105">
    <property type="protein sequence ID" value="RCH99704.1"/>
    <property type="molecule type" value="Genomic_DNA"/>
</dbReference>
<feature type="transmembrane region" description="Helical" evidence="2">
    <location>
        <begin position="51"/>
        <end position="71"/>
    </location>
</feature>
<accession>A0A367KBU7</accession>
<feature type="transmembrane region" description="Helical" evidence="2">
    <location>
        <begin position="83"/>
        <end position="103"/>
    </location>
</feature>
<evidence type="ECO:0000313" key="4">
    <source>
        <dbReference type="EMBL" id="RCH99704.1"/>
    </source>
</evidence>
<dbReference type="InterPro" id="IPR050769">
    <property type="entry name" value="NAT_camello-type"/>
</dbReference>
<dbReference type="GO" id="GO:0008080">
    <property type="term" value="F:N-acetyltransferase activity"/>
    <property type="evidence" value="ECO:0007669"/>
    <property type="project" value="InterPro"/>
</dbReference>
<keyword evidence="2" id="KW-1133">Transmembrane helix</keyword>
<dbReference type="STRING" id="86630.A0A367KBU7"/>
<dbReference type="PANTHER" id="PTHR13947:SF37">
    <property type="entry name" value="LD18367P"/>
    <property type="match status" value="1"/>
</dbReference>
<evidence type="ECO:0000259" key="3">
    <source>
        <dbReference type="PROSITE" id="PS51186"/>
    </source>
</evidence>
<dbReference type="CDD" id="cd04301">
    <property type="entry name" value="NAT_SF"/>
    <property type="match status" value="1"/>
</dbReference>
<keyword evidence="2" id="KW-0472">Membrane</keyword>
<protein>
    <recommendedName>
        <fullName evidence="3">N-acetyltransferase domain-containing protein</fullName>
    </recommendedName>
</protein>
<dbReference type="SUPFAM" id="SSF55729">
    <property type="entry name" value="Acyl-CoA N-acyltransferases (Nat)"/>
    <property type="match status" value="1"/>
</dbReference>
<evidence type="ECO:0000256" key="1">
    <source>
        <dbReference type="ARBA" id="ARBA00022679"/>
    </source>
</evidence>
<gene>
    <name evidence="4" type="ORF">CU097_014116</name>
</gene>
<dbReference type="AlphaFoldDB" id="A0A367KBU7"/>
<comment type="caution">
    <text evidence="4">The sequence shown here is derived from an EMBL/GenBank/DDBJ whole genome shotgun (WGS) entry which is preliminary data.</text>
</comment>
<dbReference type="InterPro" id="IPR000182">
    <property type="entry name" value="GNAT_dom"/>
</dbReference>
<keyword evidence="5" id="KW-1185">Reference proteome</keyword>
<sequence length="350" mass="40802">MQGISDENLRTPRLMLRTYRASDHDQIDHLFYSTYFVLVPEGVKSKLKSPLFWVVWFGFYSYLMAIVPILLADLSVPSWTSTALKVFLTISWFLVSFAGVFVFTDRFEAVDQVEQARMNDLSDPEIYYLNWIKEEIELEEESISTSDGKKRVTFDKDAKPATEIKRSQKPIEEQTPSHFWVLTLDNKPCGMIGLAHYRERLYSNRPTQPPAWKLMSAAVLRRYRLPVPEYLNDLYNKMPPNVFAEPHEEKVATLQRLAIRNEFQGSGLSTLLIDRAMVFAHEKGLERVEAVTNELQTKAAEILRVKHGFTLIKKQKKGWFGQYEKTWSCNVNDWMESHRKEAQTFMPNEQ</sequence>
<evidence type="ECO:0000313" key="5">
    <source>
        <dbReference type="Proteomes" id="UP000252139"/>
    </source>
</evidence>
<name>A0A367KBU7_RHIAZ</name>
<dbReference type="Pfam" id="PF00583">
    <property type="entry name" value="Acetyltransf_1"/>
    <property type="match status" value="1"/>
</dbReference>
<reference evidence="4 5" key="1">
    <citation type="journal article" date="2018" name="G3 (Bethesda)">
        <title>Phylogenetic and Phylogenomic Definition of Rhizopus Species.</title>
        <authorList>
            <person name="Gryganskyi A.P."/>
            <person name="Golan J."/>
            <person name="Dolatabadi S."/>
            <person name="Mondo S."/>
            <person name="Robb S."/>
            <person name="Idnurm A."/>
            <person name="Muszewska A."/>
            <person name="Steczkiewicz K."/>
            <person name="Masonjones S."/>
            <person name="Liao H.L."/>
            <person name="Gajdeczka M.T."/>
            <person name="Anike F."/>
            <person name="Vuek A."/>
            <person name="Anishchenko I.M."/>
            <person name="Voigt K."/>
            <person name="de Hoog G.S."/>
            <person name="Smith M.E."/>
            <person name="Heitman J."/>
            <person name="Vilgalys R."/>
            <person name="Stajich J.E."/>
        </authorList>
    </citation>
    <scope>NUCLEOTIDE SEQUENCE [LARGE SCALE GENOMIC DNA]</scope>
    <source>
        <strain evidence="4 5">CBS 357.93</strain>
    </source>
</reference>
<dbReference type="PROSITE" id="PS51186">
    <property type="entry name" value="GNAT"/>
    <property type="match status" value="1"/>
</dbReference>
<keyword evidence="2" id="KW-0812">Transmembrane</keyword>
<organism evidence="4 5">
    <name type="scientific">Rhizopus azygosporus</name>
    <name type="common">Rhizopus microsporus var. azygosporus</name>
    <dbReference type="NCBI Taxonomy" id="86630"/>
    <lineage>
        <taxon>Eukaryota</taxon>
        <taxon>Fungi</taxon>
        <taxon>Fungi incertae sedis</taxon>
        <taxon>Mucoromycota</taxon>
        <taxon>Mucoromycotina</taxon>
        <taxon>Mucoromycetes</taxon>
        <taxon>Mucorales</taxon>
        <taxon>Mucorineae</taxon>
        <taxon>Rhizopodaceae</taxon>
        <taxon>Rhizopus</taxon>
    </lineage>
</organism>